<dbReference type="Proteomes" id="UP000015241">
    <property type="component" value="Unassembled WGS sequence"/>
</dbReference>
<evidence type="ECO:0000259" key="6">
    <source>
        <dbReference type="Pfam" id="PF01494"/>
    </source>
</evidence>
<dbReference type="PANTHER" id="PTHR43004">
    <property type="entry name" value="TRK SYSTEM POTASSIUM UPTAKE PROTEIN"/>
    <property type="match status" value="1"/>
</dbReference>
<dbReference type="PRINTS" id="PR00420">
    <property type="entry name" value="RNGMNOXGNASE"/>
</dbReference>
<dbReference type="InterPro" id="IPR038220">
    <property type="entry name" value="PHOX_C_sf"/>
</dbReference>
<name>S8E5L2_FOMSC</name>
<feature type="domain" description="FAD-binding" evidence="6">
    <location>
        <begin position="219"/>
        <end position="292"/>
    </location>
</feature>
<dbReference type="InParanoid" id="S8E5L2"/>
<organism evidence="7 8">
    <name type="scientific">Fomitopsis schrenkii</name>
    <name type="common">Brown rot fungus</name>
    <dbReference type="NCBI Taxonomy" id="2126942"/>
    <lineage>
        <taxon>Eukaryota</taxon>
        <taxon>Fungi</taxon>
        <taxon>Dikarya</taxon>
        <taxon>Basidiomycota</taxon>
        <taxon>Agaricomycotina</taxon>
        <taxon>Agaricomycetes</taxon>
        <taxon>Polyporales</taxon>
        <taxon>Fomitopsis</taxon>
    </lineage>
</organism>
<dbReference type="GO" id="GO:0071949">
    <property type="term" value="F:FAD binding"/>
    <property type="evidence" value="ECO:0007669"/>
    <property type="project" value="InterPro"/>
</dbReference>
<accession>S8E5L2</accession>
<dbReference type="HOGENOM" id="CLU_009665_20_3_1"/>
<dbReference type="OrthoDB" id="2690153at2759"/>
<keyword evidence="5" id="KW-0812">Transmembrane</keyword>
<evidence type="ECO:0000256" key="3">
    <source>
        <dbReference type="ARBA" id="ARBA00022827"/>
    </source>
</evidence>
<keyword evidence="8" id="KW-1185">Reference proteome</keyword>
<dbReference type="AlphaFoldDB" id="S8E5L2"/>
<feature type="transmembrane region" description="Helical" evidence="5">
    <location>
        <begin position="12"/>
        <end position="29"/>
    </location>
</feature>
<dbReference type="Gene3D" id="3.40.30.20">
    <property type="match status" value="1"/>
</dbReference>
<comment type="cofactor">
    <cofactor evidence="1">
        <name>FAD</name>
        <dbReference type="ChEBI" id="CHEBI:57692"/>
    </cofactor>
</comment>
<dbReference type="InterPro" id="IPR036188">
    <property type="entry name" value="FAD/NAD-bd_sf"/>
</dbReference>
<dbReference type="InterPro" id="IPR050641">
    <property type="entry name" value="RIFMO-like"/>
</dbReference>
<reference evidence="7 8" key="1">
    <citation type="journal article" date="2012" name="Science">
        <title>The Paleozoic origin of enzymatic lignin decomposition reconstructed from 31 fungal genomes.</title>
        <authorList>
            <person name="Floudas D."/>
            <person name="Binder M."/>
            <person name="Riley R."/>
            <person name="Barry K."/>
            <person name="Blanchette R.A."/>
            <person name="Henrissat B."/>
            <person name="Martinez A.T."/>
            <person name="Otillar R."/>
            <person name="Spatafora J.W."/>
            <person name="Yadav J.S."/>
            <person name="Aerts A."/>
            <person name="Benoit I."/>
            <person name="Boyd A."/>
            <person name="Carlson A."/>
            <person name="Copeland A."/>
            <person name="Coutinho P.M."/>
            <person name="de Vries R.P."/>
            <person name="Ferreira P."/>
            <person name="Findley K."/>
            <person name="Foster B."/>
            <person name="Gaskell J."/>
            <person name="Glotzer D."/>
            <person name="Gorecki P."/>
            <person name="Heitman J."/>
            <person name="Hesse C."/>
            <person name="Hori C."/>
            <person name="Igarashi K."/>
            <person name="Jurgens J.A."/>
            <person name="Kallen N."/>
            <person name="Kersten P."/>
            <person name="Kohler A."/>
            <person name="Kuees U."/>
            <person name="Kumar T.K.A."/>
            <person name="Kuo A."/>
            <person name="LaButti K."/>
            <person name="Larrondo L.F."/>
            <person name="Lindquist E."/>
            <person name="Ling A."/>
            <person name="Lombard V."/>
            <person name="Lucas S."/>
            <person name="Lundell T."/>
            <person name="Martin R."/>
            <person name="McLaughlin D.J."/>
            <person name="Morgenstern I."/>
            <person name="Morin E."/>
            <person name="Murat C."/>
            <person name="Nagy L.G."/>
            <person name="Nolan M."/>
            <person name="Ohm R.A."/>
            <person name="Patyshakuliyeva A."/>
            <person name="Rokas A."/>
            <person name="Ruiz-Duenas F.J."/>
            <person name="Sabat G."/>
            <person name="Salamov A."/>
            <person name="Samejima M."/>
            <person name="Schmutz J."/>
            <person name="Slot J.C."/>
            <person name="St John F."/>
            <person name="Stenlid J."/>
            <person name="Sun H."/>
            <person name="Sun S."/>
            <person name="Syed K."/>
            <person name="Tsang A."/>
            <person name="Wiebenga A."/>
            <person name="Young D."/>
            <person name="Pisabarro A."/>
            <person name="Eastwood D.C."/>
            <person name="Martin F."/>
            <person name="Cullen D."/>
            <person name="Grigoriev I.V."/>
            <person name="Hibbett D.S."/>
        </authorList>
    </citation>
    <scope>NUCLEOTIDE SEQUENCE</scope>
    <source>
        <strain evidence="8">FP-58527</strain>
    </source>
</reference>
<keyword evidence="4" id="KW-0560">Oxidoreductase</keyword>
<evidence type="ECO:0000256" key="5">
    <source>
        <dbReference type="SAM" id="Phobius"/>
    </source>
</evidence>
<proteinExistence type="predicted"/>
<evidence type="ECO:0000256" key="2">
    <source>
        <dbReference type="ARBA" id="ARBA00022630"/>
    </source>
</evidence>
<gene>
    <name evidence="7" type="ORF">FOMPIDRAFT_1049674</name>
</gene>
<dbReference type="GO" id="GO:0016709">
    <property type="term" value="F:oxidoreductase activity, acting on paired donors, with incorporation or reduction of molecular oxygen, NAD(P)H as one donor, and incorporation of one atom of oxygen"/>
    <property type="evidence" value="ECO:0007669"/>
    <property type="project" value="UniProtKB-ARBA"/>
</dbReference>
<dbReference type="Gene3D" id="3.50.50.60">
    <property type="entry name" value="FAD/NAD(P)-binding domain"/>
    <property type="match status" value="2"/>
</dbReference>
<evidence type="ECO:0000256" key="1">
    <source>
        <dbReference type="ARBA" id="ARBA00001974"/>
    </source>
</evidence>
<dbReference type="STRING" id="743788.S8E5L2"/>
<evidence type="ECO:0000313" key="8">
    <source>
        <dbReference type="Proteomes" id="UP000015241"/>
    </source>
</evidence>
<dbReference type="PANTHER" id="PTHR43004:SF19">
    <property type="entry name" value="BINDING MONOOXYGENASE, PUTATIVE (JCVI)-RELATED"/>
    <property type="match status" value="1"/>
</dbReference>
<dbReference type="eggNOG" id="KOG3855">
    <property type="taxonomic scope" value="Eukaryota"/>
</dbReference>
<protein>
    <recommendedName>
        <fullName evidence="6">FAD-binding domain-containing protein</fullName>
    </recommendedName>
</protein>
<dbReference type="EMBL" id="KE504149">
    <property type="protein sequence ID" value="EPT00352.1"/>
    <property type="molecule type" value="Genomic_DNA"/>
</dbReference>
<keyword evidence="3" id="KW-0274">FAD</keyword>
<sequence>MSSQDSVDPRAVLIVGAGPTGLALALTLLKSGIPVRIINKAPTNHQEQRASNSGGFPFLGDLTGDDGKGLSNRNYPVLQDAPFHAAEDNTPQKPYNNVKSWAQYHTESILRSHIQKYGCSVELATELISFKQHDDSVDAVIKKSVDGKETTETKSYRWLVGADGGKSTVRKQCGLSFDGSSAHENWVVGETYIEGLDPTVLHWYNWLKEDGSMEKRPSVRMVNKLSVGRVFVAGDAAHVHTPRGGQGLNSSVQDAFNLGWKLVLVEKGLAPQALLETYNEERLPVIKCMLQETVKVTKRYSIADNVKKSSSGLANPAYLKQLGINYRWSSIVLDERVLGKPKGEDMDPYGANSDDAPCAGDRAPNATGLVRVEGASLADSQVTSLFDNLSPTRHTALIFGEDASHIASIVRGLSVCPPSTVTSVAILPSGTVARAVDGVDVALQDRDGTAYDGYRMVKEKTFAVIVRPDGVVGAVVSGFEGVVKYFGGIFSGLATV</sequence>
<keyword evidence="5" id="KW-0472">Membrane</keyword>
<dbReference type="SUPFAM" id="SSF51905">
    <property type="entry name" value="FAD/NAD(P)-binding domain"/>
    <property type="match status" value="1"/>
</dbReference>
<keyword evidence="2" id="KW-0285">Flavoprotein</keyword>
<keyword evidence="5" id="KW-1133">Transmembrane helix</keyword>
<feature type="domain" description="FAD-binding" evidence="6">
    <location>
        <begin position="11"/>
        <end position="199"/>
    </location>
</feature>
<evidence type="ECO:0000313" key="7">
    <source>
        <dbReference type="EMBL" id="EPT00352.1"/>
    </source>
</evidence>
<dbReference type="Pfam" id="PF01494">
    <property type="entry name" value="FAD_binding_3"/>
    <property type="match status" value="2"/>
</dbReference>
<dbReference type="InterPro" id="IPR002938">
    <property type="entry name" value="FAD-bd"/>
</dbReference>
<evidence type="ECO:0000256" key="4">
    <source>
        <dbReference type="ARBA" id="ARBA00023002"/>
    </source>
</evidence>